<organism evidence="1 2">
    <name type="scientific">Micromonospora endophytica</name>
    <dbReference type="NCBI Taxonomy" id="515350"/>
    <lineage>
        <taxon>Bacteria</taxon>
        <taxon>Bacillati</taxon>
        <taxon>Actinomycetota</taxon>
        <taxon>Actinomycetes</taxon>
        <taxon>Micromonosporales</taxon>
        <taxon>Micromonosporaceae</taxon>
        <taxon>Micromonospora</taxon>
    </lineage>
</organism>
<evidence type="ECO:0000313" key="1">
    <source>
        <dbReference type="EMBL" id="PZF99523.1"/>
    </source>
</evidence>
<protein>
    <submittedName>
        <fullName evidence="1">Uncharacterized protein</fullName>
    </submittedName>
</protein>
<comment type="caution">
    <text evidence="1">The sequence shown here is derived from an EMBL/GenBank/DDBJ whole genome shotgun (WGS) entry which is preliminary data.</text>
</comment>
<dbReference type="Proteomes" id="UP000248627">
    <property type="component" value="Unassembled WGS sequence"/>
</dbReference>
<accession>A0A2W2E3H9</accession>
<reference evidence="1 2" key="1">
    <citation type="submission" date="2018-01" db="EMBL/GenBank/DDBJ databases">
        <title>Draft genome sequence of Jishengella endophytica.</title>
        <authorList>
            <person name="Sahin N."/>
            <person name="Ay H."/>
            <person name="Saygin H."/>
        </authorList>
    </citation>
    <scope>NUCLEOTIDE SEQUENCE [LARGE SCALE GENOMIC DNA]</scope>
    <source>
        <strain evidence="1 2">DSM 45430</strain>
    </source>
</reference>
<dbReference type="OrthoDB" id="3390729at2"/>
<name>A0A2W2E3H9_9ACTN</name>
<evidence type="ECO:0000313" key="2">
    <source>
        <dbReference type="Proteomes" id="UP000248627"/>
    </source>
</evidence>
<sequence>MNEQPLSDVIRAMARADWDGVDAILEEIRRSDQLGNPLIIGGAFALAVNRHFPPNTTPSDVAAWVCATRLRYNDRDTLPALEMEGLIRAALGEPELVDNIPAETALGVEVFILGELLLQTNLSATELDELVADAEELAAEYRPPSSA</sequence>
<keyword evidence="2" id="KW-1185">Reference proteome</keyword>
<gene>
    <name evidence="1" type="ORF">C1I93_05485</name>
</gene>
<dbReference type="AlphaFoldDB" id="A0A2W2E3H9"/>
<proteinExistence type="predicted"/>
<dbReference type="EMBL" id="POTX01000022">
    <property type="protein sequence ID" value="PZF99523.1"/>
    <property type="molecule type" value="Genomic_DNA"/>
</dbReference>